<reference evidence="5" key="1">
    <citation type="submission" date="2017-06" db="EMBL/GenBank/DDBJ databases">
        <authorList>
            <person name="Varghese N."/>
            <person name="Submissions S."/>
        </authorList>
    </citation>
    <scope>NUCLEOTIDE SEQUENCE [LARGE SCALE GENOMIC DNA]</scope>
    <source>
        <strain evidence="5">ANC 5114</strain>
    </source>
</reference>
<dbReference type="PROSITE" id="PS51782">
    <property type="entry name" value="LYSM"/>
    <property type="match status" value="1"/>
</dbReference>
<dbReference type="AlphaFoldDB" id="A0A217EDF9"/>
<feature type="domain" description="LysM" evidence="3">
    <location>
        <begin position="50"/>
        <end position="94"/>
    </location>
</feature>
<evidence type="ECO:0000256" key="1">
    <source>
        <dbReference type="ARBA" id="ARBA00038420"/>
    </source>
</evidence>
<keyword evidence="4" id="KW-0449">Lipoprotein</keyword>
<comment type="similarity">
    <text evidence="1">Belongs to the E.coli NlpD/Haemophilus LppB family.</text>
</comment>
<dbReference type="GO" id="GO:0032153">
    <property type="term" value="C:cell division site"/>
    <property type="evidence" value="ECO:0007669"/>
    <property type="project" value="TreeGrafter"/>
</dbReference>
<dbReference type="PANTHER" id="PTHR21666">
    <property type="entry name" value="PEPTIDASE-RELATED"/>
    <property type="match status" value="1"/>
</dbReference>
<dbReference type="Gene3D" id="3.10.350.10">
    <property type="entry name" value="LysM domain"/>
    <property type="match status" value="1"/>
</dbReference>
<dbReference type="InterPro" id="IPR011055">
    <property type="entry name" value="Dup_hybrid_motif"/>
</dbReference>
<dbReference type="OrthoDB" id="9795421at2"/>
<evidence type="ECO:0000259" key="3">
    <source>
        <dbReference type="PROSITE" id="PS51782"/>
    </source>
</evidence>
<dbReference type="CDD" id="cd12797">
    <property type="entry name" value="M23_peptidase"/>
    <property type="match status" value="1"/>
</dbReference>
<accession>A0A217EDF9</accession>
<dbReference type="EMBL" id="FZLN01000001">
    <property type="protein sequence ID" value="SNQ28347.1"/>
    <property type="molecule type" value="Genomic_DNA"/>
</dbReference>
<name>A0A217EDF9_9GAMM</name>
<evidence type="ECO:0000313" key="4">
    <source>
        <dbReference type="EMBL" id="SNQ28347.1"/>
    </source>
</evidence>
<dbReference type="RefSeq" id="WP_088822347.1">
    <property type="nucleotide sequence ID" value="NZ_FZLN01000001.1"/>
</dbReference>
<dbReference type="InterPro" id="IPR018392">
    <property type="entry name" value="LysM"/>
</dbReference>
<dbReference type="GO" id="GO:0009279">
    <property type="term" value="C:cell outer membrane"/>
    <property type="evidence" value="ECO:0007669"/>
    <property type="project" value="TreeGrafter"/>
</dbReference>
<dbReference type="SMART" id="SM00257">
    <property type="entry name" value="LysM"/>
    <property type="match status" value="1"/>
</dbReference>
<dbReference type="Pfam" id="PF01551">
    <property type="entry name" value="Peptidase_M23"/>
    <property type="match status" value="1"/>
</dbReference>
<dbReference type="Pfam" id="PF01476">
    <property type="entry name" value="LysM"/>
    <property type="match status" value="1"/>
</dbReference>
<dbReference type="InterPro" id="IPR036779">
    <property type="entry name" value="LysM_dom_sf"/>
</dbReference>
<organism evidence="4 5">
    <name type="scientific">Acinetobacter apis</name>
    <dbReference type="NCBI Taxonomy" id="1229165"/>
    <lineage>
        <taxon>Bacteria</taxon>
        <taxon>Pseudomonadati</taxon>
        <taxon>Pseudomonadota</taxon>
        <taxon>Gammaproteobacteria</taxon>
        <taxon>Moraxellales</taxon>
        <taxon>Moraxellaceae</taxon>
        <taxon>Acinetobacter</taxon>
    </lineage>
</organism>
<dbReference type="CDD" id="cd00118">
    <property type="entry name" value="LysM"/>
    <property type="match status" value="1"/>
</dbReference>
<sequence>MQVVAQHRQTAIAHRLKPVLLCCLALTVFHLSGCASKPQVVATRTMPSPNTYVVKPGDTLSGIAGRYGLNYIQVAQLNNISPPYTIYVNQALRLKADGTAVQPVVAPPAPVVPKQPSVPPIQKQSIPLPTPTAKTQTTPVASKVVEVTPPQVTSNGLVWVKPSTAPVIAAYDLANNIRGIRYGGQVGDPVVAAADGQVVYADSGLKEFGNLILIKHSNGYISAYAHNNKLLVQSGARVKAGQKIAEMGSSGTTRVMLEFQIRSDGKAIDPRQVIPMN</sequence>
<dbReference type="Proteomes" id="UP000243463">
    <property type="component" value="Unassembled WGS sequence"/>
</dbReference>
<keyword evidence="5" id="KW-1185">Reference proteome</keyword>
<evidence type="ECO:0000313" key="5">
    <source>
        <dbReference type="Proteomes" id="UP000243463"/>
    </source>
</evidence>
<dbReference type="InterPro" id="IPR050570">
    <property type="entry name" value="Cell_wall_metabolism_enzyme"/>
</dbReference>
<dbReference type="PANTHER" id="PTHR21666:SF263">
    <property type="entry name" value="MUREIN HYDROLASE ACTIVATOR NLPD"/>
    <property type="match status" value="1"/>
</dbReference>
<protein>
    <submittedName>
        <fullName evidence="4">Lipoprotein NlpD</fullName>
    </submittedName>
</protein>
<dbReference type="Gene3D" id="2.70.70.10">
    <property type="entry name" value="Glucose Permease (Domain IIA)"/>
    <property type="match status" value="1"/>
</dbReference>
<feature type="region of interest" description="Disordered" evidence="2">
    <location>
        <begin position="112"/>
        <end position="137"/>
    </location>
</feature>
<proteinExistence type="inferred from homology"/>
<dbReference type="InterPro" id="IPR016047">
    <property type="entry name" value="M23ase_b-sheet_dom"/>
</dbReference>
<dbReference type="GO" id="GO:0004222">
    <property type="term" value="F:metalloendopeptidase activity"/>
    <property type="evidence" value="ECO:0007669"/>
    <property type="project" value="TreeGrafter"/>
</dbReference>
<evidence type="ECO:0000256" key="2">
    <source>
        <dbReference type="SAM" id="MobiDB-lite"/>
    </source>
</evidence>
<dbReference type="SUPFAM" id="SSF51261">
    <property type="entry name" value="Duplicated hybrid motif"/>
    <property type="match status" value="1"/>
</dbReference>
<gene>
    <name evidence="4" type="ORF">SAMN05444584_0266</name>
</gene>